<sequence>MTDNNKTRFAIVGCGAISSAHFTGVERAEEAELTAICDADPIRAEQFAQRYRVRKYTDYAKLLEDPDIDVVCLATPSGMHPEQTIMAAQAGKHIVCEKPIAIRLEHVEQMIAACAEAGVQLATVFPRRVSPAAVFVKRLLDEGKLGRLSLCSGYVKFYRSQAYYDSAGWRGTWAMDGGGAMMNQGIHTIDLLQWLAGPVRSLVGYARPVLRQIEVEDTAVVSLQFRSGALGSIEATTTAHRQPDHRILIHGDRGTVELTGDEVTTLAIDGEQPEILPFAPFQVVPDGHAVLIRDMAQAIRDGRQPMITGEDGRHALEIILGTYESQRSGLPVHF</sequence>
<gene>
    <name evidence="3" type="primary">iolX_1</name>
    <name evidence="3" type="ORF">PAESOLCIP111_00083</name>
</gene>
<dbReference type="InterPro" id="IPR052515">
    <property type="entry name" value="Gfo/Idh/MocA_Oxidoreductase"/>
</dbReference>
<dbReference type="InterPro" id="IPR000683">
    <property type="entry name" value="Gfo/Idh/MocA-like_OxRdtase_N"/>
</dbReference>
<feature type="domain" description="GFO/IDH/MocA-like oxidoreductase" evidence="2">
    <location>
        <begin position="136"/>
        <end position="257"/>
    </location>
</feature>
<comment type="caution">
    <text evidence="3">The sequence shown here is derived from an EMBL/GenBank/DDBJ whole genome shotgun (WGS) entry which is preliminary data.</text>
</comment>
<keyword evidence="3" id="KW-0560">Oxidoreductase</keyword>
<dbReference type="AlphaFoldDB" id="A0A916NKV2"/>
<evidence type="ECO:0000313" key="4">
    <source>
        <dbReference type="Proteomes" id="UP000693672"/>
    </source>
</evidence>
<evidence type="ECO:0000259" key="2">
    <source>
        <dbReference type="Pfam" id="PF22725"/>
    </source>
</evidence>
<evidence type="ECO:0000313" key="3">
    <source>
        <dbReference type="EMBL" id="CAG7596451.1"/>
    </source>
</evidence>
<feature type="domain" description="Gfo/Idh/MocA-like oxidoreductase N-terminal" evidence="1">
    <location>
        <begin position="8"/>
        <end position="122"/>
    </location>
</feature>
<dbReference type="Pfam" id="PF01408">
    <property type="entry name" value="GFO_IDH_MocA"/>
    <property type="match status" value="1"/>
</dbReference>
<dbReference type="InterPro" id="IPR055170">
    <property type="entry name" value="GFO_IDH_MocA-like_dom"/>
</dbReference>
<name>A0A916NKV2_9BACL</name>
<dbReference type="Proteomes" id="UP000693672">
    <property type="component" value="Unassembled WGS sequence"/>
</dbReference>
<dbReference type="EMBL" id="CAJVAS010000001">
    <property type="protein sequence ID" value="CAG7596451.1"/>
    <property type="molecule type" value="Genomic_DNA"/>
</dbReference>
<dbReference type="PANTHER" id="PTHR43249">
    <property type="entry name" value="UDP-N-ACETYL-2-AMINO-2-DEOXY-D-GLUCURONATE OXIDASE"/>
    <property type="match status" value="1"/>
</dbReference>
<dbReference type="EC" id="1.1.1.370" evidence="3"/>
<evidence type="ECO:0000259" key="1">
    <source>
        <dbReference type="Pfam" id="PF01408"/>
    </source>
</evidence>
<keyword evidence="4" id="KW-1185">Reference proteome</keyword>
<dbReference type="Pfam" id="PF22725">
    <property type="entry name" value="GFO_IDH_MocA_C3"/>
    <property type="match status" value="1"/>
</dbReference>
<accession>A0A916NKV2</accession>
<protein>
    <submittedName>
        <fullName evidence="3">Scyllo-inositol 2-dehydrogenase (NAD(+))</fullName>
        <ecNumber evidence="3">1.1.1.370</ecNumber>
    </submittedName>
</protein>
<reference evidence="3" key="1">
    <citation type="submission" date="2021-06" db="EMBL/GenBank/DDBJ databases">
        <authorList>
            <person name="Criscuolo A."/>
        </authorList>
    </citation>
    <scope>NUCLEOTIDE SEQUENCE</scope>
    <source>
        <strain evidence="3">CIP111600</strain>
    </source>
</reference>
<dbReference type="RefSeq" id="WP_218089920.1">
    <property type="nucleotide sequence ID" value="NZ_CAJVAS010000001.1"/>
</dbReference>
<organism evidence="3 4">
    <name type="scientific">Paenibacillus solanacearum</name>
    <dbReference type="NCBI Taxonomy" id="2048548"/>
    <lineage>
        <taxon>Bacteria</taxon>
        <taxon>Bacillati</taxon>
        <taxon>Bacillota</taxon>
        <taxon>Bacilli</taxon>
        <taxon>Bacillales</taxon>
        <taxon>Paenibacillaceae</taxon>
        <taxon>Paenibacillus</taxon>
    </lineage>
</organism>
<dbReference type="PANTHER" id="PTHR43249:SF1">
    <property type="entry name" value="D-GLUCOSIDE 3-DEHYDROGENASE"/>
    <property type="match status" value="1"/>
</dbReference>
<dbReference type="GO" id="GO:0016491">
    <property type="term" value="F:oxidoreductase activity"/>
    <property type="evidence" value="ECO:0007669"/>
    <property type="project" value="UniProtKB-KW"/>
</dbReference>
<proteinExistence type="predicted"/>
<dbReference type="GO" id="GO:0000166">
    <property type="term" value="F:nucleotide binding"/>
    <property type="evidence" value="ECO:0007669"/>
    <property type="project" value="InterPro"/>
</dbReference>